<comment type="caution">
    <text evidence="1">The sequence shown here is derived from an EMBL/GenBank/DDBJ whole genome shotgun (WGS) entry which is preliminary data.</text>
</comment>
<dbReference type="Proteomes" id="UP001408356">
    <property type="component" value="Unassembled WGS sequence"/>
</dbReference>
<proteinExistence type="predicted"/>
<gene>
    <name evidence="1" type="ORF">SUNI508_06268</name>
</gene>
<name>A0ABR2V0R5_9PEZI</name>
<evidence type="ECO:0000313" key="1">
    <source>
        <dbReference type="EMBL" id="KAK9420528.1"/>
    </source>
</evidence>
<reference evidence="1 2" key="1">
    <citation type="journal article" date="2024" name="J. Plant Pathol.">
        <title>Sequence and assembly of the genome of Seiridium unicorne, isolate CBS 538.82, causal agent of cypress canker disease.</title>
        <authorList>
            <person name="Scali E."/>
            <person name="Rocca G.D."/>
            <person name="Danti R."/>
            <person name="Garbelotto M."/>
            <person name="Barberini S."/>
            <person name="Baroncelli R."/>
            <person name="Emiliani G."/>
        </authorList>
    </citation>
    <scope>NUCLEOTIDE SEQUENCE [LARGE SCALE GENOMIC DNA]</scope>
    <source>
        <strain evidence="1 2">BM-138-508</strain>
    </source>
</reference>
<keyword evidence="2" id="KW-1185">Reference proteome</keyword>
<accession>A0ABR2V0R5</accession>
<sequence>MPSFCTEYDHGTLKEITMRRQCPLCRLVIGGLLQDPSAVVDGEEHAINLLPFRDHGINKRLEASEKTTAGLLECTVGTASHEDSTFVWSMHSKSA</sequence>
<protein>
    <submittedName>
        <fullName evidence="1">Uncharacterized protein</fullName>
    </submittedName>
</protein>
<organism evidence="1 2">
    <name type="scientific">Seiridium unicorne</name>
    <dbReference type="NCBI Taxonomy" id="138068"/>
    <lineage>
        <taxon>Eukaryota</taxon>
        <taxon>Fungi</taxon>
        <taxon>Dikarya</taxon>
        <taxon>Ascomycota</taxon>
        <taxon>Pezizomycotina</taxon>
        <taxon>Sordariomycetes</taxon>
        <taxon>Xylariomycetidae</taxon>
        <taxon>Amphisphaeriales</taxon>
        <taxon>Sporocadaceae</taxon>
        <taxon>Seiridium</taxon>
    </lineage>
</organism>
<dbReference type="EMBL" id="JARVKF010000224">
    <property type="protein sequence ID" value="KAK9420528.1"/>
    <property type="molecule type" value="Genomic_DNA"/>
</dbReference>
<evidence type="ECO:0000313" key="2">
    <source>
        <dbReference type="Proteomes" id="UP001408356"/>
    </source>
</evidence>